<feature type="domain" description="NodB homology" evidence="3">
    <location>
        <begin position="101"/>
        <end position="284"/>
    </location>
</feature>
<reference evidence="5" key="2">
    <citation type="submission" date="2016-01" db="EMBL/GenBank/DDBJ databases">
        <title>Draft Genome Sequence of Paenibacillus amylolyticus Heshi-A3 that Was Isolated from Fermented Rice Bran with Aging Salted Mackerel, Which Was Named Heshiko as Traditional Fermented Seafood in Japan.</title>
        <authorList>
            <person name="Akuzawa S."/>
            <person name="Nakagawa J."/>
            <person name="Kanekatsu T."/>
            <person name="Kubota E."/>
            <person name="Ohtake R."/>
            <person name="Suzuki T."/>
            <person name="Kanesaki Y."/>
        </authorList>
    </citation>
    <scope>NUCLEOTIDE SEQUENCE [LARGE SCALE GENOMIC DNA]</scope>
    <source>
        <strain evidence="5">Heshi-A3</strain>
    </source>
</reference>
<gene>
    <name evidence="4" type="ORF">PAHA3_3338</name>
</gene>
<reference evidence="4 5" key="1">
    <citation type="journal article" date="2016" name="Genome Announc.">
        <title>Draft Genome Sequence of Paenibacillus amylolyticus Heshi-A3, Isolated from Fermented Rice Bran in a Japanese Fermented Seafood Dish.</title>
        <authorList>
            <person name="Akuzawa S."/>
            <person name="Nagaoka J."/>
            <person name="Kanekatsu M."/>
            <person name="Kubota E."/>
            <person name="Ohtake R."/>
            <person name="Suzuki T."/>
            <person name="Kanesaki Y."/>
        </authorList>
    </citation>
    <scope>NUCLEOTIDE SEQUENCE [LARGE SCALE GENOMIC DNA]</scope>
    <source>
        <strain evidence="4 5">Heshi-A3</strain>
    </source>
</reference>
<dbReference type="GO" id="GO:0016810">
    <property type="term" value="F:hydrolase activity, acting on carbon-nitrogen (but not peptide) bonds"/>
    <property type="evidence" value="ECO:0007669"/>
    <property type="project" value="InterPro"/>
</dbReference>
<feature type="transmembrane region" description="Helical" evidence="2">
    <location>
        <begin position="36"/>
        <end position="61"/>
    </location>
</feature>
<dbReference type="InterPro" id="IPR050248">
    <property type="entry name" value="Polysacc_deacetylase_ArnD"/>
</dbReference>
<dbReference type="InterPro" id="IPR002509">
    <property type="entry name" value="NODB_dom"/>
</dbReference>
<accession>A0A100VNR7</accession>
<dbReference type="CDD" id="cd10944">
    <property type="entry name" value="CE4_SmPgdA_like"/>
    <property type="match status" value="1"/>
</dbReference>
<dbReference type="Gene3D" id="3.20.20.370">
    <property type="entry name" value="Glycoside hydrolase/deacetylase"/>
    <property type="match status" value="1"/>
</dbReference>
<dbReference type="PANTHER" id="PTHR10587">
    <property type="entry name" value="GLYCOSYL TRANSFERASE-RELATED"/>
    <property type="match status" value="1"/>
</dbReference>
<dbReference type="Proteomes" id="UP000069697">
    <property type="component" value="Unassembled WGS sequence"/>
</dbReference>
<dbReference type="EMBL" id="BCNV01000001">
    <property type="protein sequence ID" value="GAS83260.1"/>
    <property type="molecule type" value="Genomic_DNA"/>
</dbReference>
<dbReference type="InterPro" id="IPR011330">
    <property type="entry name" value="Glyco_hydro/deAcase_b/a-brl"/>
</dbReference>
<dbReference type="PROSITE" id="PS51677">
    <property type="entry name" value="NODB"/>
    <property type="match status" value="1"/>
</dbReference>
<name>A0A100VNR7_PAEAM</name>
<comment type="caution">
    <text evidence="4">The sequence shown here is derived from an EMBL/GenBank/DDBJ whole genome shotgun (WGS) entry which is preliminary data.</text>
</comment>
<keyword evidence="2" id="KW-0472">Membrane</keyword>
<evidence type="ECO:0000313" key="4">
    <source>
        <dbReference type="EMBL" id="GAS83260.1"/>
    </source>
</evidence>
<evidence type="ECO:0000256" key="1">
    <source>
        <dbReference type="SAM" id="MobiDB-lite"/>
    </source>
</evidence>
<keyword evidence="2" id="KW-0812">Transmembrane</keyword>
<organism evidence="4 5">
    <name type="scientific">Paenibacillus amylolyticus</name>
    <dbReference type="NCBI Taxonomy" id="1451"/>
    <lineage>
        <taxon>Bacteria</taxon>
        <taxon>Bacillati</taxon>
        <taxon>Bacillota</taxon>
        <taxon>Bacilli</taxon>
        <taxon>Bacillales</taxon>
        <taxon>Paenibacillaceae</taxon>
        <taxon>Paenibacillus</taxon>
    </lineage>
</organism>
<dbReference type="AlphaFoldDB" id="A0A100VNR7"/>
<feature type="compositionally biased region" description="Basic and acidic residues" evidence="1">
    <location>
        <begin position="1"/>
        <end position="12"/>
    </location>
</feature>
<protein>
    <submittedName>
        <fullName evidence="4">Polysaccharide deacetylase</fullName>
    </submittedName>
</protein>
<dbReference type="GO" id="GO:0005975">
    <property type="term" value="P:carbohydrate metabolic process"/>
    <property type="evidence" value="ECO:0007669"/>
    <property type="project" value="InterPro"/>
</dbReference>
<evidence type="ECO:0000313" key="5">
    <source>
        <dbReference type="Proteomes" id="UP000069697"/>
    </source>
</evidence>
<dbReference type="RefSeq" id="WP_062835625.1">
    <property type="nucleotide sequence ID" value="NZ_BCNV01000001.1"/>
</dbReference>
<dbReference type="PANTHER" id="PTHR10587:SF125">
    <property type="entry name" value="POLYSACCHARIDE DEACETYLASE YHEN-RELATED"/>
    <property type="match status" value="1"/>
</dbReference>
<evidence type="ECO:0000256" key="2">
    <source>
        <dbReference type="SAM" id="Phobius"/>
    </source>
</evidence>
<feature type="region of interest" description="Disordered" evidence="1">
    <location>
        <begin position="1"/>
        <end position="28"/>
    </location>
</feature>
<dbReference type="SUPFAM" id="SSF88713">
    <property type="entry name" value="Glycoside hydrolase/deacetylase"/>
    <property type="match status" value="1"/>
</dbReference>
<dbReference type="Pfam" id="PF01522">
    <property type="entry name" value="Polysacc_deac_1"/>
    <property type="match status" value="1"/>
</dbReference>
<evidence type="ECO:0000259" key="3">
    <source>
        <dbReference type="PROSITE" id="PS51677"/>
    </source>
</evidence>
<proteinExistence type="predicted"/>
<sequence length="302" mass="34486">MTVRVQQERAGERGSIPPSTSRTKTHKRRKIRYGRISIALMLLVLFVTGITYVFLGMTHWIKSVVAPPPITVIEQPAKLGMIQVTPDAKEEPARFQGQVRKLAYITFDDGPTEYTEQLLDILKQHEAKATFFMIGRQLNQHPDAVKRLLKEGSYPGLHSMTHNYKKLYKSGSSANFVKEFKKEQKMVQDLIGVTPHLIRAPYGSSPQIGEKFRGDIAAAGFKMWDWTTDSLDWNLPGQPDKIVARVSKSVHRDKEVILMHEREQTVQALPRILKLLEDRGYEFEVYDPDAHWVANFSGDSRL</sequence>
<keyword evidence="2" id="KW-1133">Transmembrane helix</keyword>